<accession>D3A0C3</accession>
<evidence type="ECO:0000313" key="1">
    <source>
        <dbReference type="EMBL" id="EFC87204.1"/>
    </source>
</evidence>
<dbReference type="EMBL" id="ACDX02000026">
    <property type="protein sequence ID" value="EFC87204.1"/>
    <property type="molecule type" value="Genomic_DNA"/>
</dbReference>
<reference evidence="1 2" key="1">
    <citation type="submission" date="2009-10" db="EMBL/GenBank/DDBJ databases">
        <authorList>
            <person name="Weinstock G."/>
            <person name="Sodergren E."/>
            <person name="Clifton S."/>
            <person name="Fulton L."/>
            <person name="Fulton B."/>
            <person name="Courtney L."/>
            <person name="Fronick C."/>
            <person name="Harrison M."/>
            <person name="Strong C."/>
            <person name="Farmer C."/>
            <person name="Delahaunty K."/>
            <person name="Markovic C."/>
            <person name="Hall O."/>
            <person name="Minx P."/>
            <person name="Tomlinson C."/>
            <person name="Mitreva M."/>
            <person name="Nelson J."/>
            <person name="Hou S."/>
            <person name="Wollam A."/>
            <person name="Pepin K.H."/>
            <person name="Johnson M."/>
            <person name="Bhonagiri V."/>
            <person name="Nash W.E."/>
            <person name="Warren W."/>
            <person name="Chinwalla A."/>
            <person name="Mardis E.R."/>
            <person name="Wilson R.K."/>
        </authorList>
    </citation>
    <scope>NUCLEOTIDE SEQUENCE [LARGE SCALE GENOMIC DNA]</scope>
    <source>
        <strain evidence="2">ATCC 25996 / DSM 4631 / NCTC 10774 / M26</strain>
    </source>
</reference>
<sequence length="62" mass="7113">MSEASSTCPDLNLIRYNLPLLFPYGWEFGSLKLQQLSRYFRNAEFWIPACEGMTATAVSDDF</sequence>
<proteinExistence type="predicted"/>
<gene>
    <name evidence="1" type="ORF">NEIMUCOT_06358</name>
</gene>
<dbReference type="AlphaFoldDB" id="D3A0C3"/>
<comment type="caution">
    <text evidence="1">The sequence shown here is derived from an EMBL/GenBank/DDBJ whole genome shotgun (WGS) entry which is preliminary data.</text>
</comment>
<name>D3A0C3_NEIM2</name>
<evidence type="ECO:0000313" key="2">
    <source>
        <dbReference type="Proteomes" id="UP000003344"/>
    </source>
</evidence>
<protein>
    <submittedName>
        <fullName evidence="1">Uncharacterized protein</fullName>
    </submittedName>
</protein>
<organism evidence="1 2">
    <name type="scientific">Neisseria mucosa (strain ATCC 25996 / DSM 4631 / NCTC 10774 / M26)</name>
    <dbReference type="NCBI Taxonomy" id="546266"/>
    <lineage>
        <taxon>Bacteria</taxon>
        <taxon>Pseudomonadati</taxon>
        <taxon>Pseudomonadota</taxon>
        <taxon>Betaproteobacteria</taxon>
        <taxon>Neisseriales</taxon>
        <taxon>Neisseriaceae</taxon>
        <taxon>Neisseria</taxon>
    </lineage>
</organism>
<dbReference type="Proteomes" id="UP000003344">
    <property type="component" value="Unassembled WGS sequence"/>
</dbReference>